<evidence type="ECO:0000313" key="1">
    <source>
        <dbReference type="EMBL" id="MBF9066790.1"/>
    </source>
</evidence>
<name>A0A931AWI7_9ACTN</name>
<protein>
    <recommendedName>
        <fullName evidence="3">4-carboxymuconolactone decarboxylase</fullName>
    </recommendedName>
</protein>
<evidence type="ECO:0000313" key="2">
    <source>
        <dbReference type="Proteomes" id="UP000657385"/>
    </source>
</evidence>
<dbReference type="Proteomes" id="UP000657385">
    <property type="component" value="Unassembled WGS sequence"/>
</dbReference>
<reference evidence="1" key="1">
    <citation type="submission" date="2020-11" db="EMBL/GenBank/DDBJ databases">
        <title>Isolation and identification of active actinomycetes.</title>
        <authorList>
            <person name="Yu B."/>
        </authorList>
    </citation>
    <scope>NUCLEOTIDE SEQUENCE</scope>
    <source>
        <strain evidence="1">NEAU-YB345</strain>
    </source>
</reference>
<dbReference type="EMBL" id="JADPRT010000001">
    <property type="protein sequence ID" value="MBF9066790.1"/>
    <property type="molecule type" value="Genomic_DNA"/>
</dbReference>
<keyword evidence="2" id="KW-1185">Reference proteome</keyword>
<organism evidence="1 2">
    <name type="scientific">Streptacidiphilus fuscans</name>
    <dbReference type="NCBI Taxonomy" id="2789292"/>
    <lineage>
        <taxon>Bacteria</taxon>
        <taxon>Bacillati</taxon>
        <taxon>Actinomycetota</taxon>
        <taxon>Actinomycetes</taxon>
        <taxon>Kitasatosporales</taxon>
        <taxon>Streptomycetaceae</taxon>
        <taxon>Streptacidiphilus</taxon>
    </lineage>
</organism>
<evidence type="ECO:0008006" key="3">
    <source>
        <dbReference type="Google" id="ProtNLM"/>
    </source>
</evidence>
<proteinExistence type="predicted"/>
<dbReference type="InterPro" id="IPR029032">
    <property type="entry name" value="AhpD-like"/>
</dbReference>
<dbReference type="SUPFAM" id="SSF69118">
    <property type="entry name" value="AhpD-like"/>
    <property type="match status" value="1"/>
</dbReference>
<sequence length="42" mass="4502">MVEALLQSAGYCGFPRAINATRVAQEIFAERGLLPVEGTQPP</sequence>
<dbReference type="Gene3D" id="1.20.1290.10">
    <property type="entry name" value="AhpD-like"/>
    <property type="match status" value="1"/>
</dbReference>
<accession>A0A931AWI7</accession>
<gene>
    <name evidence="1" type="ORF">I2501_01900</name>
</gene>
<comment type="caution">
    <text evidence="1">The sequence shown here is derived from an EMBL/GenBank/DDBJ whole genome shotgun (WGS) entry which is preliminary data.</text>
</comment>
<dbReference type="AlphaFoldDB" id="A0A931AWI7"/>